<name>A0A1J5TD20_9ZZZZ</name>
<keyword evidence="1" id="KW-0472">Membrane</keyword>
<dbReference type="AlphaFoldDB" id="A0A1J5TD20"/>
<dbReference type="EMBL" id="MLJW01000019">
    <property type="protein sequence ID" value="OIR11668.1"/>
    <property type="molecule type" value="Genomic_DNA"/>
</dbReference>
<keyword evidence="1" id="KW-1133">Transmembrane helix</keyword>
<organism evidence="2">
    <name type="scientific">mine drainage metagenome</name>
    <dbReference type="NCBI Taxonomy" id="410659"/>
    <lineage>
        <taxon>unclassified sequences</taxon>
        <taxon>metagenomes</taxon>
        <taxon>ecological metagenomes</taxon>
    </lineage>
</organism>
<evidence type="ECO:0000256" key="1">
    <source>
        <dbReference type="SAM" id="Phobius"/>
    </source>
</evidence>
<comment type="caution">
    <text evidence="2">The sequence shown here is derived from an EMBL/GenBank/DDBJ whole genome shotgun (WGS) entry which is preliminary data.</text>
</comment>
<reference evidence="2" key="1">
    <citation type="submission" date="2016-10" db="EMBL/GenBank/DDBJ databases">
        <title>Sequence of Gallionella enrichment culture.</title>
        <authorList>
            <person name="Poehlein A."/>
            <person name="Muehling M."/>
            <person name="Daniel R."/>
        </authorList>
    </citation>
    <scope>NUCLEOTIDE SEQUENCE</scope>
</reference>
<protein>
    <recommendedName>
        <fullName evidence="3">Fimbrial assembly protein PilN</fullName>
    </recommendedName>
</protein>
<proteinExistence type="predicted"/>
<evidence type="ECO:0000313" key="2">
    <source>
        <dbReference type="EMBL" id="OIR11668.1"/>
    </source>
</evidence>
<gene>
    <name evidence="2" type="ORF">GALL_65240</name>
</gene>
<feature type="transmembrane region" description="Helical" evidence="1">
    <location>
        <begin position="21"/>
        <end position="42"/>
    </location>
</feature>
<accession>A0A1J5TD20</accession>
<keyword evidence="1" id="KW-0812">Transmembrane</keyword>
<evidence type="ECO:0008006" key="3">
    <source>
        <dbReference type="Google" id="ProtNLM"/>
    </source>
</evidence>
<sequence length="209" mass="23433">MSQQINLFNPIFLKQKKYFSVVTMLQALGLIALGSAAFYGYAAYQVAQLSRQADETAKRYAVEQARLVNYSSEFSQQRSGQMLEDELKQVEAQARAEEAVLATLKSGVIGNTEGYSEYMRAFARQSINGLWLTAFDITGDGTQMSLSGAVVNPQLVPSYIQRLGREKVIRGKTFSTLQIQQPKKDVDRLVPRYVEFNLHSTAQSEEVKK</sequence>